<feature type="transmembrane region" description="Helical" evidence="2">
    <location>
        <begin position="48"/>
        <end position="67"/>
    </location>
</feature>
<keyword evidence="2" id="KW-0472">Membrane</keyword>
<dbReference type="Gene3D" id="1.20.5.320">
    <property type="entry name" value="6-Phosphogluconate Dehydrogenase, domain 3"/>
    <property type="match status" value="1"/>
</dbReference>
<feature type="transmembrane region" description="Helical" evidence="2">
    <location>
        <begin position="21"/>
        <end position="42"/>
    </location>
</feature>
<protein>
    <recommendedName>
        <fullName evidence="5">DUF1003 domain-containing protein</fullName>
    </recommendedName>
</protein>
<comment type="caution">
    <text evidence="3">The sequence shown here is derived from an EMBL/GenBank/DDBJ whole genome shotgun (WGS) entry which is preliminary data.</text>
</comment>
<reference evidence="3 4" key="1">
    <citation type="journal article" date="2016" name="Nat. Commun.">
        <title>Thousands of microbial genomes shed light on interconnected biogeochemical processes in an aquifer system.</title>
        <authorList>
            <person name="Anantharaman K."/>
            <person name="Brown C.T."/>
            <person name="Hug L.A."/>
            <person name="Sharon I."/>
            <person name="Castelle C.J."/>
            <person name="Probst A.J."/>
            <person name="Thomas B.C."/>
            <person name="Singh A."/>
            <person name="Wilkins M.J."/>
            <person name="Karaoz U."/>
            <person name="Brodie E.L."/>
            <person name="Williams K.H."/>
            <person name="Hubbard S.S."/>
            <person name="Banfield J.F."/>
        </authorList>
    </citation>
    <scope>NUCLEOTIDE SEQUENCE [LARGE SCALE GENOMIC DNA]</scope>
</reference>
<accession>A0A1F6DYD7</accession>
<evidence type="ECO:0000313" key="3">
    <source>
        <dbReference type="EMBL" id="OGG66431.1"/>
    </source>
</evidence>
<name>A0A1F6DYD7_9BACT</name>
<feature type="region of interest" description="Disordered" evidence="1">
    <location>
        <begin position="112"/>
        <end position="135"/>
    </location>
</feature>
<dbReference type="AlphaFoldDB" id="A0A1F6DYD7"/>
<evidence type="ECO:0008006" key="5">
    <source>
        <dbReference type="Google" id="ProtNLM"/>
    </source>
</evidence>
<dbReference type="Proteomes" id="UP000177652">
    <property type="component" value="Unassembled WGS sequence"/>
</dbReference>
<evidence type="ECO:0000313" key="4">
    <source>
        <dbReference type="Proteomes" id="UP000177652"/>
    </source>
</evidence>
<evidence type="ECO:0000256" key="1">
    <source>
        <dbReference type="SAM" id="MobiDB-lite"/>
    </source>
</evidence>
<keyword evidence="2" id="KW-1133">Transmembrane helix</keyword>
<sequence length="160" mass="18354">MKPHDPIQKTALTVTRWVGSPASIIVHTVLFAGSFFAVFTGWLHFDRMLLILTTIVSLEAIYLAIFIQMTINFTTQELAEVSEDIEEMQEDIGEIAEDVDELQEDVEEISEDVEEITEDEAEDEAAEEARKNEQKKTLVEIQSDLRKLMRDIEKLQQPKQ</sequence>
<organism evidence="3 4">
    <name type="scientific">Candidatus Kaiserbacteria bacterium RIFCSPHIGHO2_02_FULL_55_20</name>
    <dbReference type="NCBI Taxonomy" id="1798497"/>
    <lineage>
        <taxon>Bacteria</taxon>
        <taxon>Candidatus Kaiseribacteriota</taxon>
    </lineage>
</organism>
<feature type="compositionally biased region" description="Acidic residues" evidence="1">
    <location>
        <begin position="112"/>
        <end position="126"/>
    </location>
</feature>
<evidence type="ECO:0000256" key="2">
    <source>
        <dbReference type="SAM" id="Phobius"/>
    </source>
</evidence>
<keyword evidence="2" id="KW-0812">Transmembrane</keyword>
<gene>
    <name evidence="3" type="ORF">A3D71_02575</name>
</gene>
<dbReference type="EMBL" id="MFLK01000007">
    <property type="protein sequence ID" value="OGG66431.1"/>
    <property type="molecule type" value="Genomic_DNA"/>
</dbReference>
<proteinExistence type="predicted"/>